<dbReference type="SMART" id="SM00737">
    <property type="entry name" value="ML"/>
    <property type="match status" value="1"/>
</dbReference>
<dbReference type="InterPro" id="IPR003172">
    <property type="entry name" value="ML_dom"/>
</dbReference>
<dbReference type="PROSITE" id="PS51257">
    <property type="entry name" value="PROKAR_LIPOPROTEIN"/>
    <property type="match status" value="1"/>
</dbReference>
<feature type="chain" id="PRO_5040341799" description="MD-2-related lipid-recognition domain-containing protein" evidence="1">
    <location>
        <begin position="18"/>
        <end position="153"/>
    </location>
</feature>
<evidence type="ECO:0000313" key="4">
    <source>
        <dbReference type="Proteomes" id="UP001153620"/>
    </source>
</evidence>
<keyword evidence="1" id="KW-0732">Signal</keyword>
<dbReference type="Proteomes" id="UP001153620">
    <property type="component" value="Chromosome 3"/>
</dbReference>
<organism evidence="3 4">
    <name type="scientific">Chironomus riparius</name>
    <dbReference type="NCBI Taxonomy" id="315576"/>
    <lineage>
        <taxon>Eukaryota</taxon>
        <taxon>Metazoa</taxon>
        <taxon>Ecdysozoa</taxon>
        <taxon>Arthropoda</taxon>
        <taxon>Hexapoda</taxon>
        <taxon>Insecta</taxon>
        <taxon>Pterygota</taxon>
        <taxon>Neoptera</taxon>
        <taxon>Endopterygota</taxon>
        <taxon>Diptera</taxon>
        <taxon>Nematocera</taxon>
        <taxon>Chironomoidea</taxon>
        <taxon>Chironomidae</taxon>
        <taxon>Chironominae</taxon>
        <taxon>Chironomus</taxon>
    </lineage>
</organism>
<proteinExistence type="predicted"/>
<sequence>MFKILALFLLALSSTNAFWTACTDRAGAIAPNRVESASCSGSLCTVVRGETLVADAFATFTSAHSVLTVRVTAYILGIGVNLPQDPPYDNACNSIFINGVMTGCPTTPNVESLWRIQMLVPTTYPAFQNTRVRYELLENNNVVACANIQATLT</sequence>
<gene>
    <name evidence="3" type="ORF">CHIRRI_LOCUS11905</name>
</gene>
<dbReference type="AlphaFoldDB" id="A0A9N9S506"/>
<feature type="signal peptide" evidence="1">
    <location>
        <begin position="1"/>
        <end position="17"/>
    </location>
</feature>
<dbReference type="SUPFAM" id="SSF81296">
    <property type="entry name" value="E set domains"/>
    <property type="match status" value="1"/>
</dbReference>
<feature type="domain" description="MD-2-related lipid-recognition" evidence="2">
    <location>
        <begin position="19"/>
        <end position="150"/>
    </location>
</feature>
<accession>A0A9N9S506</accession>
<dbReference type="EMBL" id="OU895879">
    <property type="protein sequence ID" value="CAG9809073.1"/>
    <property type="molecule type" value="Genomic_DNA"/>
</dbReference>
<protein>
    <recommendedName>
        <fullName evidence="2">MD-2-related lipid-recognition domain-containing protein</fullName>
    </recommendedName>
</protein>
<name>A0A9N9S506_9DIPT</name>
<dbReference type="OrthoDB" id="6489092at2759"/>
<dbReference type="InterPro" id="IPR014756">
    <property type="entry name" value="Ig_E-set"/>
</dbReference>
<keyword evidence="4" id="KW-1185">Reference proteome</keyword>
<reference evidence="3" key="1">
    <citation type="submission" date="2022-01" db="EMBL/GenBank/DDBJ databases">
        <authorList>
            <person name="King R."/>
        </authorList>
    </citation>
    <scope>NUCLEOTIDE SEQUENCE</scope>
</reference>
<reference evidence="3" key="2">
    <citation type="submission" date="2022-10" db="EMBL/GenBank/DDBJ databases">
        <authorList>
            <consortium name="ENA_rothamsted_submissions"/>
            <consortium name="culmorum"/>
            <person name="King R."/>
        </authorList>
    </citation>
    <scope>NUCLEOTIDE SEQUENCE</scope>
</reference>
<evidence type="ECO:0000313" key="3">
    <source>
        <dbReference type="EMBL" id="CAG9809073.1"/>
    </source>
</evidence>
<dbReference type="Gene3D" id="2.60.40.770">
    <property type="match status" value="1"/>
</dbReference>
<dbReference type="Pfam" id="PF02221">
    <property type="entry name" value="E1_DerP2_DerF2"/>
    <property type="match status" value="1"/>
</dbReference>
<evidence type="ECO:0000259" key="2">
    <source>
        <dbReference type="SMART" id="SM00737"/>
    </source>
</evidence>
<evidence type="ECO:0000256" key="1">
    <source>
        <dbReference type="SAM" id="SignalP"/>
    </source>
</evidence>